<dbReference type="SUPFAM" id="SSF51735">
    <property type="entry name" value="NAD(P)-binding Rossmann-fold domains"/>
    <property type="match status" value="1"/>
</dbReference>
<dbReference type="InterPro" id="IPR036291">
    <property type="entry name" value="NAD(P)-bd_dom_sf"/>
</dbReference>
<dbReference type="Proteomes" id="UP000238493">
    <property type="component" value="Unassembled WGS sequence"/>
</dbReference>
<dbReference type="InterPro" id="IPR051164">
    <property type="entry name" value="NmrA-like_oxidored"/>
</dbReference>
<dbReference type="Gene3D" id="3.90.25.10">
    <property type="entry name" value="UDP-galactose 4-epimerase, domain 1"/>
    <property type="match status" value="1"/>
</dbReference>
<protein>
    <submittedName>
        <fullName evidence="4">NmrA family protein</fullName>
    </submittedName>
</protein>
<comment type="similarity">
    <text evidence="1">Belongs to the NmrA-type oxidoreductase family.</text>
</comment>
<name>A0A2S7J4G2_9HYPH</name>
<evidence type="ECO:0000256" key="1">
    <source>
        <dbReference type="ARBA" id="ARBA00006328"/>
    </source>
</evidence>
<evidence type="ECO:0000256" key="2">
    <source>
        <dbReference type="ARBA" id="ARBA00022857"/>
    </source>
</evidence>
<comment type="caution">
    <text evidence="4">The sequence shown here is derived from an EMBL/GenBank/DDBJ whole genome shotgun (WGS) entry which is preliminary data.</text>
</comment>
<dbReference type="EMBL" id="PTRC01000006">
    <property type="protein sequence ID" value="PQA75131.1"/>
    <property type="molecule type" value="Genomic_DNA"/>
</dbReference>
<reference evidence="4 5" key="1">
    <citation type="submission" date="2018-02" db="EMBL/GenBank/DDBJ databases">
        <title>Draft genome sequence of Ochrobactrum oryzae found in Brazil.</title>
        <authorList>
            <person name="Cerdeira L."/>
            <person name="Andrade F."/>
            <person name="Zacariotto T."/>
            <person name="Barbosa B."/>
            <person name="Santos S."/>
            <person name="Cassetari V."/>
            <person name="Lincopan N."/>
        </authorList>
    </citation>
    <scope>NUCLEOTIDE SEQUENCE [LARGE SCALE GENOMIC DNA]</scope>
    <source>
        <strain evidence="4 5">OA447</strain>
    </source>
</reference>
<evidence type="ECO:0000259" key="3">
    <source>
        <dbReference type="Pfam" id="PF05368"/>
    </source>
</evidence>
<feature type="domain" description="NmrA-like" evidence="3">
    <location>
        <begin position="5"/>
        <end position="252"/>
    </location>
</feature>
<dbReference type="PANTHER" id="PTHR42748:SF7">
    <property type="entry name" value="NMRA LIKE REDOX SENSOR 1-RELATED"/>
    <property type="match status" value="1"/>
</dbReference>
<keyword evidence="2" id="KW-0521">NADP</keyword>
<evidence type="ECO:0000313" key="5">
    <source>
        <dbReference type="Proteomes" id="UP000238493"/>
    </source>
</evidence>
<gene>
    <name evidence="4" type="ORF">C3731_02635</name>
</gene>
<dbReference type="InterPro" id="IPR008030">
    <property type="entry name" value="NmrA-like"/>
</dbReference>
<dbReference type="CDD" id="cd05251">
    <property type="entry name" value="NmrA_like_SDR_a"/>
    <property type="match status" value="1"/>
</dbReference>
<accession>A0A2S7J4G2</accession>
<dbReference type="Gene3D" id="3.40.50.720">
    <property type="entry name" value="NAD(P)-binding Rossmann-like Domain"/>
    <property type="match status" value="1"/>
</dbReference>
<evidence type="ECO:0000313" key="4">
    <source>
        <dbReference type="EMBL" id="PQA75131.1"/>
    </source>
</evidence>
<dbReference type="AlphaFoldDB" id="A0A2S7J4G2"/>
<dbReference type="OrthoDB" id="9794300at2"/>
<sequence>MNDDKRPILVFGATGRQGGSTATALLKAGWPVRALVLDAAAPASLSLQNAGAELFQGSFEDKDVICAAMKDAYGVFSVLPGNLTADNEVRHGVAIADIAAETGIEHFLYSSGASAGDALTGVPRFDAKPRIEAHLRQLPITSTIIRPMIFMEMLVRPGFGLDRGRLVSLIRRDHTIHLTAVEDIGKFAAAVFADKARFSGKTMKIASDRVTGRELETAFTEAAGRKITYERFPDDVLAANADLAHMAKSLEDGPLSERVDLDAMREINPELLSLRSWLTGSGRGAFEEALGTTGPVR</sequence>
<dbReference type="RefSeq" id="WP_104754162.1">
    <property type="nucleotide sequence ID" value="NZ_PTRC01000006.1"/>
</dbReference>
<dbReference type="Pfam" id="PF05368">
    <property type="entry name" value="NmrA"/>
    <property type="match status" value="1"/>
</dbReference>
<keyword evidence="5" id="KW-1185">Reference proteome</keyword>
<dbReference type="PANTHER" id="PTHR42748">
    <property type="entry name" value="NITROGEN METABOLITE REPRESSION PROTEIN NMRA FAMILY MEMBER"/>
    <property type="match status" value="1"/>
</dbReference>
<proteinExistence type="inferred from homology"/>
<organism evidence="4 5">
    <name type="scientific">Brucella oryzae</name>
    <dbReference type="NCBI Taxonomy" id="335286"/>
    <lineage>
        <taxon>Bacteria</taxon>
        <taxon>Pseudomonadati</taxon>
        <taxon>Pseudomonadota</taxon>
        <taxon>Alphaproteobacteria</taxon>
        <taxon>Hyphomicrobiales</taxon>
        <taxon>Brucellaceae</taxon>
        <taxon>Brucella/Ochrobactrum group</taxon>
        <taxon>Brucella</taxon>
    </lineage>
</organism>